<evidence type="ECO:0000256" key="2">
    <source>
        <dbReference type="ARBA" id="ARBA00022692"/>
    </source>
</evidence>
<dbReference type="AlphaFoldDB" id="K9XQY1"/>
<keyword evidence="3 5" id="KW-1133">Transmembrane helix</keyword>
<feature type="transmembrane region" description="Helical" evidence="5">
    <location>
        <begin position="95"/>
        <end position="118"/>
    </location>
</feature>
<feature type="transmembrane region" description="Helical" evidence="5">
    <location>
        <begin position="20"/>
        <end position="45"/>
    </location>
</feature>
<dbReference type="KEGG" id="scs:Sta7437_1458"/>
<feature type="transmembrane region" description="Helical" evidence="5">
    <location>
        <begin position="306"/>
        <end position="326"/>
    </location>
</feature>
<feature type="transmembrane region" description="Helical" evidence="5">
    <location>
        <begin position="223"/>
        <end position="241"/>
    </location>
</feature>
<organism evidence="6 7">
    <name type="scientific">Stanieria cyanosphaera (strain ATCC 29371 / PCC 7437)</name>
    <dbReference type="NCBI Taxonomy" id="111780"/>
    <lineage>
        <taxon>Bacteria</taxon>
        <taxon>Bacillati</taxon>
        <taxon>Cyanobacteriota</taxon>
        <taxon>Cyanophyceae</taxon>
        <taxon>Pleurocapsales</taxon>
        <taxon>Dermocarpellaceae</taxon>
        <taxon>Stanieria</taxon>
    </lineage>
</organism>
<reference evidence="7" key="1">
    <citation type="journal article" date="2013" name="Proc. Natl. Acad. Sci. U.S.A.">
        <title>Improving the coverage of the cyanobacterial phylum using diversity-driven genome sequencing.</title>
        <authorList>
            <person name="Shih P.M."/>
            <person name="Wu D."/>
            <person name="Latifi A."/>
            <person name="Axen S.D."/>
            <person name="Fewer D.P."/>
            <person name="Talla E."/>
            <person name="Calteau A."/>
            <person name="Cai F."/>
            <person name="Tandeau de Marsac N."/>
            <person name="Rippka R."/>
            <person name="Herdman M."/>
            <person name="Sivonen K."/>
            <person name="Coursin T."/>
            <person name="Laurent T."/>
            <person name="Goodwin L."/>
            <person name="Nolan M."/>
            <person name="Davenport K.W."/>
            <person name="Han C.S."/>
            <person name="Rubin E.M."/>
            <person name="Eisen J.A."/>
            <person name="Woyke T."/>
            <person name="Gugger M."/>
            <person name="Kerfeld C.A."/>
        </authorList>
    </citation>
    <scope>NUCLEOTIDE SEQUENCE [LARGE SCALE GENOMIC DNA]</scope>
    <source>
        <strain evidence="7">ATCC 29371 / PCC 7437</strain>
    </source>
</reference>
<feature type="transmembrane region" description="Helical" evidence="5">
    <location>
        <begin position="338"/>
        <end position="357"/>
    </location>
</feature>
<feature type="transmembrane region" description="Helical" evidence="5">
    <location>
        <begin position="57"/>
        <end position="74"/>
    </location>
</feature>
<dbReference type="PATRIC" id="fig|111780.3.peg.1519"/>
<evidence type="ECO:0000256" key="5">
    <source>
        <dbReference type="SAM" id="Phobius"/>
    </source>
</evidence>
<dbReference type="Proteomes" id="UP000010473">
    <property type="component" value="Chromosome"/>
</dbReference>
<dbReference type="PANTHER" id="PTHR43424">
    <property type="entry name" value="LOCUS PUTATIVE PROTEIN 1-RELATED"/>
    <property type="match status" value="1"/>
</dbReference>
<dbReference type="HOGENOM" id="CLU_022017_6_3_3"/>
<dbReference type="InterPro" id="IPR002797">
    <property type="entry name" value="Polysacc_synth"/>
</dbReference>
<sequence>MLGKLKALEDKLSPGLRKIVLNIGWLFTERILYMVVSLIVGIYVVRYLGPEDFGKLSYSYSFFYLFFAVAKLGLNDIVVRDIVQQEKFTPKILGTAFVLKSFSSVISIFLIASSIWMVNNDVQIRWMTIIIALGLVFDGFEVIEFWFQSQVLSGPIATVKSVQIFLAAATRILLVWLKVPLVSFAWVFFVEFLIKGIGSIWVYLKYHQSFQKWKFRWSTAVELLQDSIPMLLSAVMISIYMKIDQVMLQNLVGSKEVGIYAAAVRFSEIWYFVPMAICASVFPSVLKAKARSKREYDLKTQQLYDVMAWISIAISLLMTVASQPLVNILLGKEYAEAGIILALHIWSGPFVFLSVARGRWLIAEKLTRFEFMATSLGVVANILLNFYLIPLYGGKGAAIATLISYAFACYLAGALFPPLFKNTWMLTKALFIPVRIKQNLLYFKRIRQVFS</sequence>
<dbReference type="InterPro" id="IPR052556">
    <property type="entry name" value="PolySynth_Transporter"/>
</dbReference>
<dbReference type="EMBL" id="CP003653">
    <property type="protein sequence ID" value="AFZ35025.1"/>
    <property type="molecule type" value="Genomic_DNA"/>
</dbReference>
<feature type="transmembrane region" description="Helical" evidence="5">
    <location>
        <begin position="398"/>
        <end position="420"/>
    </location>
</feature>
<evidence type="ECO:0000256" key="4">
    <source>
        <dbReference type="ARBA" id="ARBA00023136"/>
    </source>
</evidence>
<feature type="transmembrane region" description="Helical" evidence="5">
    <location>
        <begin position="369"/>
        <end position="392"/>
    </location>
</feature>
<keyword evidence="2 5" id="KW-0812">Transmembrane</keyword>
<name>K9XQY1_STAC7</name>
<comment type="subcellular location">
    <subcellularLocation>
        <location evidence="1">Membrane</location>
        <topology evidence="1">Multi-pass membrane protein</topology>
    </subcellularLocation>
</comment>
<dbReference type="STRING" id="111780.Sta7437_1458"/>
<evidence type="ECO:0000313" key="6">
    <source>
        <dbReference type="EMBL" id="AFZ35025.1"/>
    </source>
</evidence>
<evidence type="ECO:0000313" key="7">
    <source>
        <dbReference type="Proteomes" id="UP000010473"/>
    </source>
</evidence>
<feature type="transmembrane region" description="Helical" evidence="5">
    <location>
        <begin position="269"/>
        <end position="286"/>
    </location>
</feature>
<feature type="transmembrane region" description="Helical" evidence="5">
    <location>
        <begin position="183"/>
        <end position="203"/>
    </location>
</feature>
<dbReference type="Pfam" id="PF01943">
    <property type="entry name" value="Polysacc_synt"/>
    <property type="match status" value="1"/>
</dbReference>
<keyword evidence="4 5" id="KW-0472">Membrane</keyword>
<protein>
    <submittedName>
        <fullName evidence="6">Polysaccharide biosynthesis protein</fullName>
    </submittedName>
</protein>
<dbReference type="OrthoDB" id="5240734at2"/>
<dbReference type="eggNOG" id="COG2244">
    <property type="taxonomic scope" value="Bacteria"/>
</dbReference>
<gene>
    <name evidence="6" type="ordered locus">Sta7437_1458</name>
</gene>
<dbReference type="PANTHER" id="PTHR43424:SF1">
    <property type="entry name" value="LOCUS PUTATIVE PROTEIN 1-RELATED"/>
    <property type="match status" value="1"/>
</dbReference>
<dbReference type="GO" id="GO:0016020">
    <property type="term" value="C:membrane"/>
    <property type="evidence" value="ECO:0007669"/>
    <property type="project" value="UniProtKB-SubCell"/>
</dbReference>
<dbReference type="CDD" id="cd13128">
    <property type="entry name" value="MATE_Wzx_like"/>
    <property type="match status" value="1"/>
</dbReference>
<dbReference type="RefSeq" id="WP_015192697.1">
    <property type="nucleotide sequence ID" value="NC_019748.1"/>
</dbReference>
<evidence type="ECO:0000256" key="1">
    <source>
        <dbReference type="ARBA" id="ARBA00004141"/>
    </source>
</evidence>
<evidence type="ECO:0000256" key="3">
    <source>
        <dbReference type="ARBA" id="ARBA00022989"/>
    </source>
</evidence>
<accession>K9XQY1</accession>
<keyword evidence="7" id="KW-1185">Reference proteome</keyword>
<proteinExistence type="predicted"/>